<evidence type="ECO:0000313" key="1">
    <source>
        <dbReference type="EMBL" id="KAJ1152458.1"/>
    </source>
</evidence>
<protein>
    <submittedName>
        <fullName evidence="1">Uncharacterized protein</fullName>
    </submittedName>
</protein>
<dbReference type="Proteomes" id="UP001066276">
    <property type="component" value="Chromosome 5"/>
</dbReference>
<dbReference type="Gene3D" id="3.30.70.1820">
    <property type="entry name" value="L1 transposable element, RRM domain"/>
    <property type="match status" value="1"/>
</dbReference>
<comment type="caution">
    <text evidence="1">The sequence shown here is derived from an EMBL/GenBank/DDBJ whole genome shotgun (WGS) entry which is preliminary data.</text>
</comment>
<dbReference type="AlphaFoldDB" id="A0AAV7RN87"/>
<organism evidence="1 2">
    <name type="scientific">Pleurodeles waltl</name>
    <name type="common">Iberian ribbed newt</name>
    <dbReference type="NCBI Taxonomy" id="8319"/>
    <lineage>
        <taxon>Eukaryota</taxon>
        <taxon>Metazoa</taxon>
        <taxon>Chordata</taxon>
        <taxon>Craniata</taxon>
        <taxon>Vertebrata</taxon>
        <taxon>Euteleostomi</taxon>
        <taxon>Amphibia</taxon>
        <taxon>Batrachia</taxon>
        <taxon>Caudata</taxon>
        <taxon>Salamandroidea</taxon>
        <taxon>Salamandridae</taxon>
        <taxon>Pleurodelinae</taxon>
        <taxon>Pleurodeles</taxon>
    </lineage>
</organism>
<accession>A0AAV7RN87</accession>
<keyword evidence="2" id="KW-1185">Reference proteome</keyword>
<name>A0AAV7RN87_PLEWA</name>
<proteinExistence type="predicted"/>
<dbReference type="EMBL" id="JANPWB010000009">
    <property type="protein sequence ID" value="KAJ1152458.1"/>
    <property type="molecule type" value="Genomic_DNA"/>
</dbReference>
<evidence type="ECO:0000313" key="2">
    <source>
        <dbReference type="Proteomes" id="UP001066276"/>
    </source>
</evidence>
<reference evidence="1" key="1">
    <citation type="journal article" date="2022" name="bioRxiv">
        <title>Sequencing and chromosome-scale assembly of the giantPleurodeles waltlgenome.</title>
        <authorList>
            <person name="Brown T."/>
            <person name="Elewa A."/>
            <person name="Iarovenko S."/>
            <person name="Subramanian E."/>
            <person name="Araus A.J."/>
            <person name="Petzold A."/>
            <person name="Susuki M."/>
            <person name="Suzuki K.-i.T."/>
            <person name="Hayashi T."/>
            <person name="Toyoda A."/>
            <person name="Oliveira C."/>
            <person name="Osipova E."/>
            <person name="Leigh N.D."/>
            <person name="Simon A."/>
            <person name="Yun M.H."/>
        </authorList>
    </citation>
    <scope>NUCLEOTIDE SEQUENCE</scope>
    <source>
        <strain evidence="1">20211129_DDA</strain>
        <tissue evidence="1">Liver</tissue>
    </source>
</reference>
<gene>
    <name evidence="1" type="ORF">NDU88_005233</name>
</gene>
<sequence length="142" mass="15659">MQQEVAPGLLTPFFALERAHRVPAKPAAPGRPPRTVVAKLLHYRDRDILLQQAREAGPFRVDNGSVTLFPDFTAEVQARRVSYMAVKRAMRDAVYAGQPLVVVLPWEEGVGVDVFVTPYAQGASYSGIHTKGTNETGERDKN</sequence>